<dbReference type="InterPro" id="IPR036259">
    <property type="entry name" value="MFS_trans_sf"/>
</dbReference>
<keyword evidence="1" id="KW-1133">Transmembrane helix</keyword>
<dbReference type="Proteomes" id="UP000530412">
    <property type="component" value="Unassembled WGS sequence"/>
</dbReference>
<evidence type="ECO:0000313" key="2">
    <source>
        <dbReference type="EMBL" id="MBA8944441.1"/>
    </source>
</evidence>
<name>A0AA40SDB9_9ACTN</name>
<keyword evidence="1" id="KW-0812">Transmembrane</keyword>
<accession>A0AA40SDB9</accession>
<sequence>MAGTAIITDTVPLATRAKTQGLVDVSIAVAGATGGMASGLVVAATSYPALALTGGILSLALLPAVAATAYRR</sequence>
<evidence type="ECO:0000256" key="1">
    <source>
        <dbReference type="SAM" id="Phobius"/>
    </source>
</evidence>
<dbReference type="AlphaFoldDB" id="A0AA40SDB9"/>
<feature type="transmembrane region" description="Helical" evidence="1">
    <location>
        <begin position="49"/>
        <end position="70"/>
    </location>
</feature>
<evidence type="ECO:0000313" key="3">
    <source>
        <dbReference type="Proteomes" id="UP000530412"/>
    </source>
</evidence>
<proteinExistence type="predicted"/>
<comment type="caution">
    <text evidence="2">The sequence shown here is derived from an EMBL/GenBank/DDBJ whole genome shotgun (WGS) entry which is preliminary data.</text>
</comment>
<dbReference type="SUPFAM" id="SSF103473">
    <property type="entry name" value="MFS general substrate transporter"/>
    <property type="match status" value="1"/>
</dbReference>
<reference evidence="2 3" key="1">
    <citation type="submission" date="2020-08" db="EMBL/GenBank/DDBJ databases">
        <title>Genomic Encyclopedia of Type Strains, Phase III (KMG-III): the genomes of soil and plant-associated and newly described type strains.</title>
        <authorList>
            <person name="Whitman W."/>
        </authorList>
    </citation>
    <scope>NUCLEOTIDE SEQUENCE [LARGE SCALE GENOMIC DNA]</scope>
    <source>
        <strain evidence="2 3">CECT 3271</strain>
    </source>
</reference>
<dbReference type="EMBL" id="JACJIE010000005">
    <property type="protein sequence ID" value="MBA8944441.1"/>
    <property type="molecule type" value="Genomic_DNA"/>
</dbReference>
<keyword evidence="1" id="KW-0472">Membrane</keyword>
<evidence type="ECO:0008006" key="4">
    <source>
        <dbReference type="Google" id="ProtNLM"/>
    </source>
</evidence>
<gene>
    <name evidence="2" type="ORF">FHS33_002879</name>
</gene>
<organism evidence="2 3">
    <name type="scientific">Streptomyces calvus</name>
    <dbReference type="NCBI Taxonomy" id="67282"/>
    <lineage>
        <taxon>Bacteria</taxon>
        <taxon>Bacillati</taxon>
        <taxon>Actinomycetota</taxon>
        <taxon>Actinomycetes</taxon>
        <taxon>Kitasatosporales</taxon>
        <taxon>Streptomycetaceae</taxon>
        <taxon>Streptomyces</taxon>
    </lineage>
</organism>
<feature type="transmembrane region" description="Helical" evidence="1">
    <location>
        <begin position="21"/>
        <end position="43"/>
    </location>
</feature>
<protein>
    <recommendedName>
        <fullName evidence="4">MFS transporter</fullName>
    </recommendedName>
</protein>